<evidence type="ECO:0000256" key="1">
    <source>
        <dbReference type="SAM" id="MobiDB-lite"/>
    </source>
</evidence>
<dbReference type="Gene3D" id="3.80.10.10">
    <property type="entry name" value="Ribonuclease Inhibitor"/>
    <property type="match status" value="1"/>
</dbReference>
<dbReference type="EMBL" id="JACGCI010000020">
    <property type="protein sequence ID" value="KAF6757980.1"/>
    <property type="molecule type" value="Genomic_DNA"/>
</dbReference>
<name>A0A8H6I303_9AGAR</name>
<gene>
    <name evidence="2" type="ORF">DFP72DRAFT_1167833</name>
</gene>
<dbReference type="InterPro" id="IPR032675">
    <property type="entry name" value="LRR_dom_sf"/>
</dbReference>
<comment type="caution">
    <text evidence="2">The sequence shown here is derived from an EMBL/GenBank/DDBJ whole genome shotgun (WGS) entry which is preliminary data.</text>
</comment>
<evidence type="ECO:0000313" key="2">
    <source>
        <dbReference type="EMBL" id="KAF6757980.1"/>
    </source>
</evidence>
<dbReference type="OrthoDB" id="3054875at2759"/>
<proteinExistence type="predicted"/>
<keyword evidence="3" id="KW-1185">Reference proteome</keyword>
<reference evidence="2 3" key="1">
    <citation type="submission" date="2020-07" db="EMBL/GenBank/DDBJ databases">
        <title>Comparative genomics of pyrophilous fungi reveals a link between fire events and developmental genes.</title>
        <authorList>
            <consortium name="DOE Joint Genome Institute"/>
            <person name="Steindorff A.S."/>
            <person name="Carver A."/>
            <person name="Calhoun S."/>
            <person name="Stillman K."/>
            <person name="Liu H."/>
            <person name="Lipzen A."/>
            <person name="Pangilinan J."/>
            <person name="Labutti K."/>
            <person name="Bruns T.D."/>
            <person name="Grigoriev I.V."/>
        </authorList>
    </citation>
    <scope>NUCLEOTIDE SEQUENCE [LARGE SCALE GENOMIC DNA]</scope>
    <source>
        <strain evidence="2 3">CBS 144469</strain>
    </source>
</reference>
<protein>
    <submittedName>
        <fullName evidence="2">Uncharacterized protein</fullName>
    </submittedName>
</protein>
<evidence type="ECO:0000313" key="3">
    <source>
        <dbReference type="Proteomes" id="UP000521943"/>
    </source>
</evidence>
<dbReference type="Proteomes" id="UP000521943">
    <property type="component" value="Unassembled WGS sequence"/>
</dbReference>
<accession>A0A8H6I303</accession>
<feature type="compositionally biased region" description="Acidic residues" evidence="1">
    <location>
        <begin position="16"/>
        <end position="37"/>
    </location>
</feature>
<organism evidence="2 3">
    <name type="scientific">Ephemerocybe angulata</name>
    <dbReference type="NCBI Taxonomy" id="980116"/>
    <lineage>
        <taxon>Eukaryota</taxon>
        <taxon>Fungi</taxon>
        <taxon>Dikarya</taxon>
        <taxon>Basidiomycota</taxon>
        <taxon>Agaricomycotina</taxon>
        <taxon>Agaricomycetes</taxon>
        <taxon>Agaricomycetidae</taxon>
        <taxon>Agaricales</taxon>
        <taxon>Agaricineae</taxon>
        <taxon>Psathyrellaceae</taxon>
        <taxon>Ephemerocybe</taxon>
    </lineage>
</organism>
<sequence length="635" mass="70071">MSDVQNHNLDVSGAEEQGEGTEPDAQWDDCSESEDGSDSSSDPSPNAKDQVLTSDDILPIILRHLKDELDKLDPAIGSGASEVRKGWKGAIASLLPVNGTFFHSGANMLWHTMDSAITALELLPWYEAPYGGVGGYSYSGSEDWKRFTKYAPRIQQFKLQTKESCNIELLWLVELLTLDGRPDPLFPSLQSILFAPNACRSRILTLTILLGPSLRSLEIAAASELRGYETIPPDWCHNVTGSRLTARDLLQDNIMAAIPKLSSSSSRLQSFTYRGPTNEAFFQRLSNIKTLESLVLILTAEDRSGHVLRPLRALPNLQSLSVTALPFQMYERPPNVASLLHCRRLTSLHITAGDGQMVAMMAGISPSPVLLHDLILDFISIDDHGYFYRSIETPTQAPNNLENITVRAVAPAGQRVAIRTGDWTWNPRSIFARAESNVTSAFKKSTNFKVVKFIEMPAILWKSLSHILQGSAPHWTLVTTLTFTIQAGIGDRANSNNDIPPNTFPGLSFLASAIWRNCPKLEFLTFQFDEDKVILEDLTSALSTSYKSAASALERYPGRGHLLRELTINTGVGEGSGTLALDLPRKVQIVTFLDKLFPNLVEVRGSATSVWEEIGTWVAAYQELKDDFCAHIEAL</sequence>
<dbReference type="AlphaFoldDB" id="A0A8H6I303"/>
<feature type="region of interest" description="Disordered" evidence="1">
    <location>
        <begin position="1"/>
        <end position="50"/>
    </location>
</feature>